<protein>
    <submittedName>
        <fullName evidence="2">Uncharacterized protein</fullName>
    </submittedName>
</protein>
<name>A0A9D4G2Y8_DREPO</name>
<keyword evidence="3" id="KW-1185">Reference proteome</keyword>
<sequence length="108" mass="12328">MAPWRPYIIGTNLLTKFHEDPTINVAATVLTRQIFMTHNGRQTIDKRNVNARVFTNQMWTDGQRKKTNPKTSPEQSAKNVTSISHKENCPSPLRTCFFLPIGTICELI</sequence>
<gene>
    <name evidence="2" type="ORF">DPMN_137962</name>
</gene>
<evidence type="ECO:0000256" key="1">
    <source>
        <dbReference type="SAM" id="MobiDB-lite"/>
    </source>
</evidence>
<reference evidence="2" key="2">
    <citation type="submission" date="2020-11" db="EMBL/GenBank/DDBJ databases">
        <authorList>
            <person name="McCartney M.A."/>
            <person name="Auch B."/>
            <person name="Kono T."/>
            <person name="Mallez S."/>
            <person name="Becker A."/>
            <person name="Gohl D.M."/>
            <person name="Silverstein K.A.T."/>
            <person name="Koren S."/>
            <person name="Bechman K.B."/>
            <person name="Herman A."/>
            <person name="Abrahante J.E."/>
            <person name="Garbe J."/>
        </authorList>
    </citation>
    <scope>NUCLEOTIDE SEQUENCE</scope>
    <source>
        <strain evidence="2">Duluth1</strain>
        <tissue evidence="2">Whole animal</tissue>
    </source>
</reference>
<comment type="caution">
    <text evidence="2">The sequence shown here is derived from an EMBL/GenBank/DDBJ whole genome shotgun (WGS) entry which is preliminary data.</text>
</comment>
<dbReference type="EMBL" id="JAIWYP010000006">
    <property type="protein sequence ID" value="KAH3809588.1"/>
    <property type="molecule type" value="Genomic_DNA"/>
</dbReference>
<accession>A0A9D4G2Y8</accession>
<proteinExistence type="predicted"/>
<feature type="region of interest" description="Disordered" evidence="1">
    <location>
        <begin position="59"/>
        <end position="85"/>
    </location>
</feature>
<dbReference type="Proteomes" id="UP000828390">
    <property type="component" value="Unassembled WGS sequence"/>
</dbReference>
<dbReference type="AlphaFoldDB" id="A0A9D4G2Y8"/>
<organism evidence="2 3">
    <name type="scientific">Dreissena polymorpha</name>
    <name type="common">Zebra mussel</name>
    <name type="synonym">Mytilus polymorpha</name>
    <dbReference type="NCBI Taxonomy" id="45954"/>
    <lineage>
        <taxon>Eukaryota</taxon>
        <taxon>Metazoa</taxon>
        <taxon>Spiralia</taxon>
        <taxon>Lophotrochozoa</taxon>
        <taxon>Mollusca</taxon>
        <taxon>Bivalvia</taxon>
        <taxon>Autobranchia</taxon>
        <taxon>Heteroconchia</taxon>
        <taxon>Euheterodonta</taxon>
        <taxon>Imparidentia</taxon>
        <taxon>Neoheterodontei</taxon>
        <taxon>Myida</taxon>
        <taxon>Dreissenoidea</taxon>
        <taxon>Dreissenidae</taxon>
        <taxon>Dreissena</taxon>
    </lineage>
</organism>
<reference evidence="2" key="1">
    <citation type="journal article" date="2019" name="bioRxiv">
        <title>The Genome of the Zebra Mussel, Dreissena polymorpha: A Resource for Invasive Species Research.</title>
        <authorList>
            <person name="McCartney M.A."/>
            <person name="Auch B."/>
            <person name="Kono T."/>
            <person name="Mallez S."/>
            <person name="Zhang Y."/>
            <person name="Obille A."/>
            <person name="Becker A."/>
            <person name="Abrahante J.E."/>
            <person name="Garbe J."/>
            <person name="Badalamenti J.P."/>
            <person name="Herman A."/>
            <person name="Mangelson H."/>
            <person name="Liachko I."/>
            <person name="Sullivan S."/>
            <person name="Sone E.D."/>
            <person name="Koren S."/>
            <person name="Silverstein K.A.T."/>
            <person name="Beckman K.B."/>
            <person name="Gohl D.M."/>
        </authorList>
    </citation>
    <scope>NUCLEOTIDE SEQUENCE</scope>
    <source>
        <strain evidence="2">Duluth1</strain>
        <tissue evidence="2">Whole animal</tissue>
    </source>
</reference>
<feature type="compositionally biased region" description="Polar residues" evidence="1">
    <location>
        <begin position="69"/>
        <end position="83"/>
    </location>
</feature>
<evidence type="ECO:0000313" key="3">
    <source>
        <dbReference type="Proteomes" id="UP000828390"/>
    </source>
</evidence>
<evidence type="ECO:0000313" key="2">
    <source>
        <dbReference type="EMBL" id="KAH3809588.1"/>
    </source>
</evidence>